<name>A0ABV7GHA3_9GAMM</name>
<dbReference type="EMBL" id="JBHRTD010000017">
    <property type="protein sequence ID" value="MFC3139626.1"/>
    <property type="molecule type" value="Genomic_DNA"/>
</dbReference>
<gene>
    <name evidence="1" type="ORF">ACFOE0_15765</name>
</gene>
<dbReference type="RefSeq" id="WP_248936141.1">
    <property type="nucleotide sequence ID" value="NZ_JAKILF010000004.1"/>
</dbReference>
<protein>
    <submittedName>
        <fullName evidence="1">Uncharacterized protein</fullName>
    </submittedName>
</protein>
<sequence>MKPMRLPTQWPQAWPDYLVLAGVIWAGWQAVKLYRKGDELAAQATKPLGQLWSDISAWSGGWRPVQLTSLRILSHMLDDDYRLTPEARAVITKIPEYQTDIRRMFTTNYVMKPEFRYLIVQSN</sequence>
<keyword evidence="2" id="KW-1185">Reference proteome</keyword>
<organism evidence="1 2">
    <name type="scientific">Shewanella submarina</name>
    <dbReference type="NCBI Taxonomy" id="2016376"/>
    <lineage>
        <taxon>Bacteria</taxon>
        <taxon>Pseudomonadati</taxon>
        <taxon>Pseudomonadota</taxon>
        <taxon>Gammaproteobacteria</taxon>
        <taxon>Alteromonadales</taxon>
        <taxon>Shewanellaceae</taxon>
        <taxon>Shewanella</taxon>
    </lineage>
</organism>
<evidence type="ECO:0000313" key="1">
    <source>
        <dbReference type="EMBL" id="MFC3139626.1"/>
    </source>
</evidence>
<dbReference type="Proteomes" id="UP001595621">
    <property type="component" value="Unassembled WGS sequence"/>
</dbReference>
<evidence type="ECO:0000313" key="2">
    <source>
        <dbReference type="Proteomes" id="UP001595621"/>
    </source>
</evidence>
<comment type="caution">
    <text evidence="1">The sequence shown here is derived from an EMBL/GenBank/DDBJ whole genome shotgun (WGS) entry which is preliminary data.</text>
</comment>
<proteinExistence type="predicted"/>
<accession>A0ABV7GHA3</accession>
<reference evidence="2" key="1">
    <citation type="journal article" date="2019" name="Int. J. Syst. Evol. Microbiol.">
        <title>The Global Catalogue of Microorganisms (GCM) 10K type strain sequencing project: providing services to taxonomists for standard genome sequencing and annotation.</title>
        <authorList>
            <consortium name="The Broad Institute Genomics Platform"/>
            <consortium name="The Broad Institute Genome Sequencing Center for Infectious Disease"/>
            <person name="Wu L."/>
            <person name="Ma J."/>
        </authorList>
    </citation>
    <scope>NUCLEOTIDE SEQUENCE [LARGE SCALE GENOMIC DNA]</scope>
    <source>
        <strain evidence="2">KCTC 52277</strain>
    </source>
</reference>